<dbReference type="PANTHER" id="PTHR46401:SF2">
    <property type="entry name" value="GLYCOSYLTRANSFERASE WBBK-RELATED"/>
    <property type="match status" value="1"/>
</dbReference>
<sequence length="381" mass="43492">MKILTIISKLEMGGIEKTLLSCLPYFKSRGIEMHILCTVGGELDSEFIKQGVTLIDFGKYKKPFFDAVKLYKVLKKGEYDVVHSRYGHTSGIFATIGKLLNIPVFVSVHNEKAMFMLNLVNKPIFSNFRMAYLTLHKHWTVKYATKIVGHSQANLSYFTKDWKCNYSKYTVVYNGVDFSKFENTALLNVDKSIQLETFVKGASKVLIHIGSFKEQKNHEFLINVFGKLNPIENNFKLILLGTGSLKSKIEEIALEKELQSHIYFVGMDSNITPYLALSDIFFFPSLYEGFGNVLIEAQYMKLPICASGIAPHYEAAYKGYQKFFFDPSNESEALNKLQNLILKLNSGDLNFEIEEAYEFAKQFSIEKMAENLVNLFEDSKI</sequence>
<name>A0A3E0EKH5_9FLAO</name>
<evidence type="ECO:0000313" key="5">
    <source>
        <dbReference type="Proteomes" id="UP000257136"/>
    </source>
</evidence>
<organism evidence="4 5">
    <name type="scientific">Flavobacterium aquicola</name>
    <dbReference type="NCBI Taxonomy" id="1682742"/>
    <lineage>
        <taxon>Bacteria</taxon>
        <taxon>Pseudomonadati</taxon>
        <taxon>Bacteroidota</taxon>
        <taxon>Flavobacteriia</taxon>
        <taxon>Flavobacteriales</taxon>
        <taxon>Flavobacteriaceae</taxon>
        <taxon>Flavobacterium</taxon>
    </lineage>
</organism>
<feature type="domain" description="Glycosyl transferase family 1" evidence="2">
    <location>
        <begin position="201"/>
        <end position="345"/>
    </location>
</feature>
<dbReference type="GO" id="GO:0016757">
    <property type="term" value="F:glycosyltransferase activity"/>
    <property type="evidence" value="ECO:0007669"/>
    <property type="project" value="InterPro"/>
</dbReference>
<feature type="domain" description="Glycosyltransferase subfamily 4-like N-terminal" evidence="3">
    <location>
        <begin position="12"/>
        <end position="179"/>
    </location>
</feature>
<keyword evidence="5" id="KW-1185">Reference proteome</keyword>
<dbReference type="AlphaFoldDB" id="A0A3E0EKH5"/>
<protein>
    <submittedName>
        <fullName evidence="4">Glycosyltransferase involved in cell wall biosynthesis</fullName>
    </submittedName>
</protein>
<reference evidence="4 5" key="1">
    <citation type="submission" date="2018-08" db="EMBL/GenBank/DDBJ databases">
        <title>Genomic Encyclopedia of Archaeal and Bacterial Type Strains, Phase II (KMG-II): from individual species to whole genera.</title>
        <authorList>
            <person name="Goeker M."/>
        </authorList>
    </citation>
    <scope>NUCLEOTIDE SEQUENCE [LARGE SCALE GENOMIC DNA]</scope>
    <source>
        <strain evidence="4 5">DSM 100880</strain>
    </source>
</reference>
<dbReference type="Gene3D" id="3.40.50.2000">
    <property type="entry name" value="Glycogen Phosphorylase B"/>
    <property type="match status" value="2"/>
</dbReference>
<keyword evidence="1 4" id="KW-0808">Transferase</keyword>
<dbReference type="InterPro" id="IPR001296">
    <property type="entry name" value="Glyco_trans_1"/>
</dbReference>
<comment type="caution">
    <text evidence="4">The sequence shown here is derived from an EMBL/GenBank/DDBJ whole genome shotgun (WGS) entry which is preliminary data.</text>
</comment>
<dbReference type="EMBL" id="QUNI01000007">
    <property type="protein sequence ID" value="REG98243.1"/>
    <property type="molecule type" value="Genomic_DNA"/>
</dbReference>
<dbReference type="RefSeq" id="WP_115813705.1">
    <property type="nucleotide sequence ID" value="NZ_QUNI01000007.1"/>
</dbReference>
<proteinExistence type="predicted"/>
<accession>A0A3E0EKH5</accession>
<gene>
    <name evidence="4" type="ORF">C8P67_107170</name>
</gene>
<evidence type="ECO:0000256" key="1">
    <source>
        <dbReference type="ARBA" id="ARBA00022679"/>
    </source>
</evidence>
<evidence type="ECO:0000259" key="3">
    <source>
        <dbReference type="Pfam" id="PF13439"/>
    </source>
</evidence>
<dbReference type="Pfam" id="PF13439">
    <property type="entry name" value="Glyco_transf_4"/>
    <property type="match status" value="1"/>
</dbReference>
<dbReference type="OrthoDB" id="596635at2"/>
<dbReference type="GO" id="GO:0009103">
    <property type="term" value="P:lipopolysaccharide biosynthetic process"/>
    <property type="evidence" value="ECO:0007669"/>
    <property type="project" value="TreeGrafter"/>
</dbReference>
<evidence type="ECO:0000259" key="2">
    <source>
        <dbReference type="Pfam" id="PF00534"/>
    </source>
</evidence>
<dbReference type="SUPFAM" id="SSF53756">
    <property type="entry name" value="UDP-Glycosyltransferase/glycogen phosphorylase"/>
    <property type="match status" value="1"/>
</dbReference>
<evidence type="ECO:0000313" key="4">
    <source>
        <dbReference type="EMBL" id="REG98243.1"/>
    </source>
</evidence>
<dbReference type="Pfam" id="PF00534">
    <property type="entry name" value="Glycos_transf_1"/>
    <property type="match status" value="1"/>
</dbReference>
<dbReference type="Proteomes" id="UP000257136">
    <property type="component" value="Unassembled WGS sequence"/>
</dbReference>
<dbReference type="InterPro" id="IPR028098">
    <property type="entry name" value="Glyco_trans_4-like_N"/>
</dbReference>
<dbReference type="PANTHER" id="PTHR46401">
    <property type="entry name" value="GLYCOSYLTRANSFERASE WBBK-RELATED"/>
    <property type="match status" value="1"/>
</dbReference>